<evidence type="ECO:0000256" key="1">
    <source>
        <dbReference type="ARBA" id="ARBA00003330"/>
    </source>
</evidence>
<evidence type="ECO:0000256" key="11">
    <source>
        <dbReference type="ARBA" id="ARBA00049091"/>
    </source>
</evidence>
<keyword evidence="15" id="KW-1185">Reference proteome</keyword>
<keyword evidence="12" id="KW-0732">Signal</keyword>
<dbReference type="InterPro" id="IPR013766">
    <property type="entry name" value="Thioredoxin_domain"/>
</dbReference>
<keyword evidence="4" id="KW-0049">Antioxidant</keyword>
<dbReference type="InterPro" id="IPR022272">
    <property type="entry name" value="Lipocalin_CS"/>
</dbReference>
<evidence type="ECO:0000259" key="13">
    <source>
        <dbReference type="PROSITE" id="PS51352"/>
    </source>
</evidence>
<protein>
    <recommendedName>
        <fullName evidence="2">thioredoxin-dependent peroxiredoxin</fullName>
        <ecNumber evidence="2">1.11.1.24</ecNumber>
    </recommendedName>
    <alternativeName>
        <fullName evidence="10">Bacterioferritin comigratory protein</fullName>
    </alternativeName>
    <alternativeName>
        <fullName evidence="8">Thioredoxin peroxidase</fullName>
    </alternativeName>
</protein>
<dbReference type="EMBL" id="PXXO01000001">
    <property type="protein sequence ID" value="PSJ07453.1"/>
    <property type="molecule type" value="Genomic_DNA"/>
</dbReference>
<gene>
    <name evidence="14" type="ORF">C7K55_01695</name>
</gene>
<name>A0A2P7N1V1_9CYAN</name>
<dbReference type="InterPro" id="IPR036249">
    <property type="entry name" value="Thioredoxin-like_sf"/>
</dbReference>
<comment type="catalytic activity">
    <reaction evidence="11">
        <text>a hydroperoxide + [thioredoxin]-dithiol = an alcohol + [thioredoxin]-disulfide + H2O</text>
        <dbReference type="Rhea" id="RHEA:62620"/>
        <dbReference type="Rhea" id="RHEA-COMP:10698"/>
        <dbReference type="Rhea" id="RHEA-COMP:10700"/>
        <dbReference type="ChEBI" id="CHEBI:15377"/>
        <dbReference type="ChEBI" id="CHEBI:29950"/>
        <dbReference type="ChEBI" id="CHEBI:30879"/>
        <dbReference type="ChEBI" id="CHEBI:35924"/>
        <dbReference type="ChEBI" id="CHEBI:50058"/>
        <dbReference type="EC" id="1.11.1.24"/>
    </reaction>
</comment>
<reference evidence="14 15" key="1">
    <citation type="journal article" date="2018" name="Environ. Microbiol.">
        <title>Ecological and genomic features of two widespread freshwater picocyanobacteria.</title>
        <authorList>
            <person name="Cabello-Yeves P.J."/>
            <person name="Picazo A."/>
            <person name="Camacho A."/>
            <person name="Callieri C."/>
            <person name="Rosselli R."/>
            <person name="Roda-Garcia J.J."/>
            <person name="Coutinho F.H."/>
            <person name="Rodriguez-Valera F."/>
        </authorList>
    </citation>
    <scope>NUCLEOTIDE SEQUENCE [LARGE SCALE GENOMIC DNA]</scope>
    <source>
        <strain evidence="14 15">Tous</strain>
    </source>
</reference>
<keyword evidence="6" id="KW-1015">Disulfide bond</keyword>
<dbReference type="OrthoDB" id="9801080at2"/>
<sequence length="192" mass="20093">MRRRALLQGLVALLPAAAGASSLLASSRQAFALGGTLPALNQSAPDFDLAGIAPAAGGEAVPTRLNLADFQGKWLVLYFYPRDFTGGCTIEARGFQKDLASFRAANAAVVGVSADDAESHADFCSSEGLAFPLLSDPAGTVSRAYGSWIAPFSQRHTFLIDPSGILRSTWVAVRPSGHSAEVLTSLRELQAS</sequence>
<keyword evidence="5" id="KW-0560">Oxidoreductase</keyword>
<dbReference type="Gene3D" id="3.40.30.10">
    <property type="entry name" value="Glutaredoxin"/>
    <property type="match status" value="1"/>
</dbReference>
<evidence type="ECO:0000256" key="9">
    <source>
        <dbReference type="ARBA" id="ARBA00038489"/>
    </source>
</evidence>
<evidence type="ECO:0000256" key="10">
    <source>
        <dbReference type="ARBA" id="ARBA00041373"/>
    </source>
</evidence>
<dbReference type="Pfam" id="PF00578">
    <property type="entry name" value="AhpC-TSA"/>
    <property type="match status" value="1"/>
</dbReference>
<evidence type="ECO:0000256" key="7">
    <source>
        <dbReference type="ARBA" id="ARBA00023284"/>
    </source>
</evidence>
<dbReference type="PROSITE" id="PS00213">
    <property type="entry name" value="LIPOCALIN"/>
    <property type="match status" value="1"/>
</dbReference>
<evidence type="ECO:0000256" key="6">
    <source>
        <dbReference type="ARBA" id="ARBA00023157"/>
    </source>
</evidence>
<dbReference type="SUPFAM" id="SSF52833">
    <property type="entry name" value="Thioredoxin-like"/>
    <property type="match status" value="1"/>
</dbReference>
<dbReference type="InterPro" id="IPR000866">
    <property type="entry name" value="AhpC/TSA"/>
</dbReference>
<dbReference type="CDD" id="cd03017">
    <property type="entry name" value="PRX_BCP"/>
    <property type="match status" value="1"/>
</dbReference>
<comment type="similarity">
    <text evidence="9">Belongs to the peroxiredoxin family. BCP/PrxQ subfamily.</text>
</comment>
<feature type="signal peptide" evidence="12">
    <location>
        <begin position="1"/>
        <end position="32"/>
    </location>
</feature>
<keyword evidence="3" id="KW-0575">Peroxidase</keyword>
<dbReference type="PANTHER" id="PTHR42801">
    <property type="entry name" value="THIOREDOXIN-DEPENDENT PEROXIDE REDUCTASE"/>
    <property type="match status" value="1"/>
</dbReference>
<dbReference type="InterPro" id="IPR050924">
    <property type="entry name" value="Peroxiredoxin_BCP/PrxQ"/>
</dbReference>
<evidence type="ECO:0000256" key="2">
    <source>
        <dbReference type="ARBA" id="ARBA00013017"/>
    </source>
</evidence>
<evidence type="ECO:0000313" key="14">
    <source>
        <dbReference type="EMBL" id="PSJ07453.1"/>
    </source>
</evidence>
<dbReference type="AlphaFoldDB" id="A0A2P7N1V1"/>
<comment type="caution">
    <text evidence="14">The sequence shown here is derived from an EMBL/GenBank/DDBJ whole genome shotgun (WGS) entry which is preliminary data.</text>
</comment>
<comment type="function">
    <text evidence="1">Thiol-specific peroxidase that catalyzes the reduction of hydrogen peroxide and organic hydroperoxides to water and alcohols, respectively. Plays a role in cell protection against oxidative stress by detoxifying peroxides and as sensor of hydrogen peroxide-mediated signaling events.</text>
</comment>
<feature type="chain" id="PRO_5015135771" description="thioredoxin-dependent peroxiredoxin" evidence="12">
    <location>
        <begin position="33"/>
        <end position="192"/>
    </location>
</feature>
<feature type="domain" description="Thioredoxin" evidence="13">
    <location>
        <begin position="38"/>
        <end position="191"/>
    </location>
</feature>
<dbReference type="Proteomes" id="UP000243002">
    <property type="component" value="Unassembled WGS sequence"/>
</dbReference>
<evidence type="ECO:0000256" key="12">
    <source>
        <dbReference type="SAM" id="SignalP"/>
    </source>
</evidence>
<evidence type="ECO:0000256" key="5">
    <source>
        <dbReference type="ARBA" id="ARBA00023002"/>
    </source>
</evidence>
<evidence type="ECO:0000313" key="15">
    <source>
        <dbReference type="Proteomes" id="UP000243002"/>
    </source>
</evidence>
<organism evidence="14 15">
    <name type="scientific">Cyanobium usitatum str. Tous</name>
    <dbReference type="NCBI Taxonomy" id="2116684"/>
    <lineage>
        <taxon>Bacteria</taxon>
        <taxon>Bacillati</taxon>
        <taxon>Cyanobacteriota</taxon>
        <taxon>Cyanophyceae</taxon>
        <taxon>Synechococcales</taxon>
        <taxon>Prochlorococcaceae</taxon>
        <taxon>Cyanobium</taxon>
    </lineage>
</organism>
<dbReference type="PANTHER" id="PTHR42801:SF4">
    <property type="entry name" value="AHPC_TSA FAMILY PROTEIN"/>
    <property type="match status" value="1"/>
</dbReference>
<dbReference type="GO" id="GO:0045454">
    <property type="term" value="P:cell redox homeostasis"/>
    <property type="evidence" value="ECO:0007669"/>
    <property type="project" value="TreeGrafter"/>
</dbReference>
<evidence type="ECO:0000256" key="4">
    <source>
        <dbReference type="ARBA" id="ARBA00022862"/>
    </source>
</evidence>
<keyword evidence="7" id="KW-0676">Redox-active center</keyword>
<dbReference type="GO" id="GO:0005737">
    <property type="term" value="C:cytoplasm"/>
    <property type="evidence" value="ECO:0007669"/>
    <property type="project" value="TreeGrafter"/>
</dbReference>
<dbReference type="PROSITE" id="PS51352">
    <property type="entry name" value="THIOREDOXIN_2"/>
    <property type="match status" value="1"/>
</dbReference>
<dbReference type="GO" id="GO:0034599">
    <property type="term" value="P:cellular response to oxidative stress"/>
    <property type="evidence" value="ECO:0007669"/>
    <property type="project" value="TreeGrafter"/>
</dbReference>
<evidence type="ECO:0000256" key="8">
    <source>
        <dbReference type="ARBA" id="ARBA00032824"/>
    </source>
</evidence>
<dbReference type="EC" id="1.11.1.24" evidence="2"/>
<proteinExistence type="inferred from homology"/>
<evidence type="ECO:0000256" key="3">
    <source>
        <dbReference type="ARBA" id="ARBA00022559"/>
    </source>
</evidence>
<dbReference type="GO" id="GO:0008379">
    <property type="term" value="F:thioredoxin peroxidase activity"/>
    <property type="evidence" value="ECO:0007669"/>
    <property type="project" value="TreeGrafter"/>
</dbReference>
<accession>A0A2P7N1V1</accession>
<dbReference type="RefSeq" id="WP_106501639.1">
    <property type="nucleotide sequence ID" value="NZ_PXXO01000001.1"/>
</dbReference>